<dbReference type="PANTHER" id="PTHR11908:SF157">
    <property type="entry name" value="XANTHINE DEHYDROGENASE SUBUNIT D-RELATED"/>
    <property type="match status" value="1"/>
</dbReference>
<dbReference type="Proteomes" id="UP000250462">
    <property type="component" value="Unassembled WGS sequence"/>
</dbReference>
<feature type="domain" description="Aldehyde oxidase/xanthine dehydrogenase a/b hammerhead" evidence="2">
    <location>
        <begin position="37"/>
        <end position="143"/>
    </location>
</feature>
<feature type="region of interest" description="Disordered" evidence="1">
    <location>
        <begin position="430"/>
        <end position="451"/>
    </location>
</feature>
<dbReference type="EMBL" id="QMIG01000001">
    <property type="protein sequence ID" value="RAW18885.1"/>
    <property type="molecule type" value="Genomic_DNA"/>
</dbReference>
<dbReference type="GO" id="GO:0005506">
    <property type="term" value="F:iron ion binding"/>
    <property type="evidence" value="ECO:0007669"/>
    <property type="project" value="InterPro"/>
</dbReference>
<dbReference type="InterPro" id="IPR046867">
    <property type="entry name" value="AldOxase/xan_DH_MoCoBD2"/>
</dbReference>
<dbReference type="AlphaFoldDB" id="A0A329R2K9"/>
<dbReference type="RefSeq" id="WP_112256596.1">
    <property type="nucleotide sequence ID" value="NZ_QMIG01000001.1"/>
</dbReference>
<dbReference type="Pfam" id="PF02738">
    <property type="entry name" value="MoCoBD_1"/>
    <property type="match status" value="1"/>
</dbReference>
<comment type="caution">
    <text evidence="3">The sequence shown here is derived from an EMBL/GenBank/DDBJ whole genome shotgun (WGS) entry which is preliminary data.</text>
</comment>
<dbReference type="InterPro" id="IPR008274">
    <property type="entry name" value="AldOxase/xan_DH_MoCoBD1"/>
</dbReference>
<dbReference type="InterPro" id="IPR036856">
    <property type="entry name" value="Ald_Oxase/Xan_DH_a/b_sf"/>
</dbReference>
<dbReference type="SUPFAM" id="SSF56003">
    <property type="entry name" value="Molybdenum cofactor-binding domain"/>
    <property type="match status" value="1"/>
</dbReference>
<dbReference type="Gene3D" id="3.90.1170.50">
    <property type="entry name" value="Aldehyde oxidase/xanthine dehydrogenase, a/b hammerhead"/>
    <property type="match status" value="1"/>
</dbReference>
<evidence type="ECO:0000313" key="3">
    <source>
        <dbReference type="EMBL" id="RAW18885.1"/>
    </source>
</evidence>
<dbReference type="OrthoDB" id="9758509at2"/>
<feature type="region of interest" description="Disordered" evidence="1">
    <location>
        <begin position="1"/>
        <end position="30"/>
    </location>
</feature>
<dbReference type="InterPro" id="IPR016208">
    <property type="entry name" value="Ald_Oxase/xanthine_DH-like"/>
</dbReference>
<sequence>MPAPSTSPAPPAAGTSTRVTGGVGESARRPDGALKVTGEFAYSSDLWADDMLWGATLRSPHPHARLTGLDIGPAVAMPGVYAVLTHDDVPGRTVYGLERADQPVLCDGIARYHGEPVAIVAADHPETARRAASRIVAEYDVLEPLTDPRRAIDPASAPRVHPTGNVVRHLAVRKGDFETGLDVAAEVTVTGEYEVGMQDQAFLGPESGLAVPAEDGGVDLFVATQWLHVDRDQVAACLGMPPERVRLTLGGVGGAFGAREDLSMQIHACMLALHTGRPVKMVYSREESFFGHVHRHPAVLRYEHGASRDGLLRYVKAEIVLDGGAYMSSTPAVVANAATLGVGPYDVPHVSVDCWGVYTNNPPCGAMRGFGAVQAAFGYESQMDRMAAELGLDPVEFRIRNAMSEGSTMPTGQAVDSPAPVAELLKRVSSVPLPPRERGDDGYDLRELPGGVSNTTHGEGVVRGVGYGVGIKNVCFSEGFDDYSTARVRLETVDGRPVASVHTAAAEVGQGLVTLLVQIARTELGIDEVTILPADTEVGSAGSTSASRQSYVTGGAVRAACEAIRERVPDPASLPDGEVVEETVEWRHRPTSPLNEHGQGNAHVQYAFAAHRAVVDVDTELGLVKVVELATAQDVGKAMNPDAVVGQINGGSAQGLGLALMEEVQVSGGRIGNPSFTDYLIPTILDMPPTRVDILELADPEAPYGLRGVGEPPAISSTPAIVAAVRAATGAALTRIPIRPEHILDLSGVSEGERT</sequence>
<dbReference type="InterPro" id="IPR000674">
    <property type="entry name" value="Ald_Oxase/Xan_DH_a/b"/>
</dbReference>
<reference evidence="3 4" key="1">
    <citation type="submission" date="2018-06" db="EMBL/GenBank/DDBJ databases">
        <title>Phytoactinopolyspora halophila sp. nov., a novel halophilic actinomycete isolated from a saline soil in China.</title>
        <authorList>
            <person name="Tang S.-K."/>
        </authorList>
    </citation>
    <scope>NUCLEOTIDE SEQUENCE [LARGE SCALE GENOMIC DNA]</scope>
    <source>
        <strain evidence="3 4">YIM 96934</strain>
    </source>
</reference>
<organism evidence="3 4">
    <name type="scientific">Phytoactinopolyspora halophila</name>
    <dbReference type="NCBI Taxonomy" id="1981511"/>
    <lineage>
        <taxon>Bacteria</taxon>
        <taxon>Bacillati</taxon>
        <taxon>Actinomycetota</taxon>
        <taxon>Actinomycetes</taxon>
        <taxon>Jiangellales</taxon>
        <taxon>Jiangellaceae</taxon>
        <taxon>Phytoactinopolyspora</taxon>
    </lineage>
</organism>
<protein>
    <submittedName>
        <fullName evidence="3">Xanthine dehydrogenase subunit D</fullName>
    </submittedName>
</protein>
<feature type="compositionally biased region" description="Pro residues" evidence="1">
    <location>
        <begin position="1"/>
        <end position="11"/>
    </location>
</feature>
<evidence type="ECO:0000259" key="2">
    <source>
        <dbReference type="SMART" id="SM01008"/>
    </source>
</evidence>
<feature type="compositionally biased region" description="Basic and acidic residues" evidence="1">
    <location>
        <begin position="435"/>
        <end position="447"/>
    </location>
</feature>
<proteinExistence type="predicted"/>
<dbReference type="Pfam" id="PF01315">
    <property type="entry name" value="Ald_Xan_dh_C"/>
    <property type="match status" value="1"/>
</dbReference>
<accession>A0A329R2K9</accession>
<dbReference type="InterPro" id="IPR037165">
    <property type="entry name" value="AldOxase/xan_DH_Mopterin-bd_sf"/>
</dbReference>
<dbReference type="Pfam" id="PF20256">
    <property type="entry name" value="MoCoBD_2"/>
    <property type="match status" value="1"/>
</dbReference>
<dbReference type="SMART" id="SM01008">
    <property type="entry name" value="Ald_Xan_dh_C"/>
    <property type="match status" value="1"/>
</dbReference>
<gene>
    <name evidence="3" type="ORF">DPM12_02215</name>
</gene>
<dbReference type="GO" id="GO:0016491">
    <property type="term" value="F:oxidoreductase activity"/>
    <property type="evidence" value="ECO:0007669"/>
    <property type="project" value="InterPro"/>
</dbReference>
<dbReference type="PANTHER" id="PTHR11908">
    <property type="entry name" value="XANTHINE DEHYDROGENASE"/>
    <property type="match status" value="1"/>
</dbReference>
<name>A0A329R2K9_9ACTN</name>
<keyword evidence="4" id="KW-1185">Reference proteome</keyword>
<dbReference type="SUPFAM" id="SSF54665">
    <property type="entry name" value="CO dehydrogenase molybdoprotein N-domain-like"/>
    <property type="match status" value="1"/>
</dbReference>
<dbReference type="Gene3D" id="3.30.365.10">
    <property type="entry name" value="Aldehyde oxidase/xanthine dehydrogenase, molybdopterin binding domain"/>
    <property type="match status" value="4"/>
</dbReference>
<evidence type="ECO:0000256" key="1">
    <source>
        <dbReference type="SAM" id="MobiDB-lite"/>
    </source>
</evidence>
<evidence type="ECO:0000313" key="4">
    <source>
        <dbReference type="Proteomes" id="UP000250462"/>
    </source>
</evidence>